<dbReference type="Proteomes" id="UP000276215">
    <property type="component" value="Unassembled WGS sequence"/>
</dbReference>
<proteinExistence type="predicted"/>
<gene>
    <name evidence="2" type="ORF">L873DRAFT_1236118</name>
</gene>
<name>A0A3N4JIS8_9PEZI</name>
<keyword evidence="3" id="KW-1185">Reference proteome</keyword>
<feature type="region of interest" description="Disordered" evidence="1">
    <location>
        <begin position="167"/>
        <end position="201"/>
    </location>
</feature>
<dbReference type="EMBL" id="ML120415">
    <property type="protein sequence ID" value="RPA96310.1"/>
    <property type="molecule type" value="Genomic_DNA"/>
</dbReference>
<evidence type="ECO:0000313" key="3">
    <source>
        <dbReference type="Proteomes" id="UP000276215"/>
    </source>
</evidence>
<protein>
    <submittedName>
        <fullName evidence="2">Uncharacterized protein</fullName>
    </submittedName>
</protein>
<evidence type="ECO:0000313" key="2">
    <source>
        <dbReference type="EMBL" id="RPA96310.1"/>
    </source>
</evidence>
<sequence length="305" mass="34083">MERGHESRGPVITADTNKVGARLRAHQHDLFASFHNISYLKRFLLGAIDKAQRDKMQEAIQGLPASCKELWCKSSAECFALRACLVNVFTEPHVDCGDVEWAMISPFGNFNDGEFCIADLGRRFAFHEGHIAGIRGRRLAHPTRKWAGSRICLVSTMHRALIPQCTKRRNSGESVSAKGSGSREGELARKRAKRKSQSEAGMETSFRYKELGGWTIDAILRTHSSAAGGMGQKPWAWILDSGASSVGCLRTRYHMARRVVLRDVSCWEWRSNGRLNGRLDSLSEESEPEEIEPLCIRNGVTLIQV</sequence>
<dbReference type="OrthoDB" id="4776289at2759"/>
<evidence type="ECO:0000256" key="1">
    <source>
        <dbReference type="SAM" id="MobiDB-lite"/>
    </source>
</evidence>
<reference evidence="2 3" key="1">
    <citation type="journal article" date="2018" name="Nat. Ecol. Evol.">
        <title>Pezizomycetes genomes reveal the molecular basis of ectomycorrhizal truffle lifestyle.</title>
        <authorList>
            <person name="Murat C."/>
            <person name="Payen T."/>
            <person name="Noel B."/>
            <person name="Kuo A."/>
            <person name="Morin E."/>
            <person name="Chen J."/>
            <person name="Kohler A."/>
            <person name="Krizsan K."/>
            <person name="Balestrini R."/>
            <person name="Da Silva C."/>
            <person name="Montanini B."/>
            <person name="Hainaut M."/>
            <person name="Levati E."/>
            <person name="Barry K.W."/>
            <person name="Belfiori B."/>
            <person name="Cichocki N."/>
            <person name="Clum A."/>
            <person name="Dockter R.B."/>
            <person name="Fauchery L."/>
            <person name="Guy J."/>
            <person name="Iotti M."/>
            <person name="Le Tacon F."/>
            <person name="Lindquist E.A."/>
            <person name="Lipzen A."/>
            <person name="Malagnac F."/>
            <person name="Mello A."/>
            <person name="Molinier V."/>
            <person name="Miyauchi S."/>
            <person name="Poulain J."/>
            <person name="Riccioni C."/>
            <person name="Rubini A."/>
            <person name="Sitrit Y."/>
            <person name="Splivallo R."/>
            <person name="Traeger S."/>
            <person name="Wang M."/>
            <person name="Zifcakova L."/>
            <person name="Wipf D."/>
            <person name="Zambonelli A."/>
            <person name="Paolocci F."/>
            <person name="Nowrousian M."/>
            <person name="Ottonello S."/>
            <person name="Baldrian P."/>
            <person name="Spatafora J.W."/>
            <person name="Henrissat B."/>
            <person name="Nagy L.G."/>
            <person name="Aury J.M."/>
            <person name="Wincker P."/>
            <person name="Grigoriev I.V."/>
            <person name="Bonfante P."/>
            <person name="Martin F.M."/>
        </authorList>
    </citation>
    <scope>NUCLEOTIDE SEQUENCE [LARGE SCALE GENOMIC DNA]</scope>
    <source>
        <strain evidence="2 3">120613-1</strain>
    </source>
</reference>
<dbReference type="Gene3D" id="3.60.130.30">
    <property type="match status" value="1"/>
</dbReference>
<organism evidence="2 3">
    <name type="scientific">Choiromyces venosus 120613-1</name>
    <dbReference type="NCBI Taxonomy" id="1336337"/>
    <lineage>
        <taxon>Eukaryota</taxon>
        <taxon>Fungi</taxon>
        <taxon>Dikarya</taxon>
        <taxon>Ascomycota</taxon>
        <taxon>Pezizomycotina</taxon>
        <taxon>Pezizomycetes</taxon>
        <taxon>Pezizales</taxon>
        <taxon>Tuberaceae</taxon>
        <taxon>Choiromyces</taxon>
    </lineage>
</organism>
<dbReference type="AlphaFoldDB" id="A0A3N4JIS8"/>
<accession>A0A3N4JIS8</accession>